<feature type="compositionally biased region" description="Low complexity" evidence="6">
    <location>
        <begin position="645"/>
        <end position="666"/>
    </location>
</feature>
<evidence type="ECO:0000259" key="7">
    <source>
        <dbReference type="SMART" id="SM00249"/>
    </source>
</evidence>
<evidence type="ECO:0000313" key="8">
    <source>
        <dbReference type="EMBL" id="KAK9274630.1"/>
    </source>
</evidence>
<feature type="region of interest" description="Disordered" evidence="6">
    <location>
        <begin position="1063"/>
        <end position="1143"/>
    </location>
</feature>
<feature type="region of interest" description="Disordered" evidence="6">
    <location>
        <begin position="318"/>
        <end position="340"/>
    </location>
</feature>
<dbReference type="Pfam" id="PF24659">
    <property type="entry name" value="DUF7648"/>
    <property type="match status" value="1"/>
</dbReference>
<feature type="compositionally biased region" description="Polar residues" evidence="6">
    <location>
        <begin position="759"/>
        <end position="776"/>
    </location>
</feature>
<proteinExistence type="predicted"/>
<feature type="region of interest" description="Disordered" evidence="6">
    <location>
        <begin position="263"/>
        <end position="303"/>
    </location>
</feature>
<feature type="region of interest" description="Disordered" evidence="6">
    <location>
        <begin position="1156"/>
        <end position="1191"/>
    </location>
</feature>
<feature type="compositionally biased region" description="Polar residues" evidence="6">
    <location>
        <begin position="860"/>
        <end position="877"/>
    </location>
</feature>
<evidence type="ECO:0000256" key="1">
    <source>
        <dbReference type="ARBA" id="ARBA00004123"/>
    </source>
</evidence>
<gene>
    <name evidence="8" type="ORF">L1049_021881</name>
</gene>
<protein>
    <recommendedName>
        <fullName evidence="7">Zinc finger PHD-type domain-containing protein</fullName>
    </recommendedName>
</protein>
<keyword evidence="2" id="KW-0479">Metal-binding</keyword>
<feature type="region of interest" description="Disordered" evidence="6">
    <location>
        <begin position="550"/>
        <end position="995"/>
    </location>
</feature>
<dbReference type="SMART" id="SM00249">
    <property type="entry name" value="PHD"/>
    <property type="match status" value="1"/>
</dbReference>
<dbReference type="Gene3D" id="3.30.40.10">
    <property type="entry name" value="Zinc/RING finger domain, C3HC4 (zinc finger)"/>
    <property type="match status" value="1"/>
</dbReference>
<feature type="compositionally biased region" description="Basic and acidic residues" evidence="6">
    <location>
        <begin position="558"/>
        <end position="595"/>
    </location>
</feature>
<keyword evidence="5" id="KW-0539">Nucleus</keyword>
<dbReference type="InterPro" id="IPR056065">
    <property type="entry name" value="DUF7648"/>
</dbReference>
<feature type="compositionally biased region" description="Acidic residues" evidence="6">
    <location>
        <begin position="1156"/>
        <end position="1165"/>
    </location>
</feature>
<feature type="compositionally biased region" description="Polar residues" evidence="6">
    <location>
        <begin position="1180"/>
        <end position="1191"/>
    </location>
</feature>
<keyword evidence="4" id="KW-0862">Zinc</keyword>
<feature type="compositionally biased region" description="Low complexity" evidence="6">
    <location>
        <begin position="747"/>
        <end position="758"/>
    </location>
</feature>
<dbReference type="PROSITE" id="PS01359">
    <property type="entry name" value="ZF_PHD_1"/>
    <property type="match status" value="1"/>
</dbReference>
<feature type="compositionally biased region" description="Basic and acidic residues" evidence="6">
    <location>
        <begin position="1098"/>
        <end position="1116"/>
    </location>
</feature>
<dbReference type="PANTHER" id="PTHR14571">
    <property type="entry name" value="HISTONE-LYSINE N-METHYLTRANSFERASE SET-26-RELATED"/>
    <property type="match status" value="1"/>
</dbReference>
<evidence type="ECO:0000256" key="2">
    <source>
        <dbReference type="ARBA" id="ARBA00022723"/>
    </source>
</evidence>
<evidence type="ECO:0000256" key="6">
    <source>
        <dbReference type="SAM" id="MobiDB-lite"/>
    </source>
</evidence>
<sequence>MKSRSHRITSSDPPDDWVDGSWTVDCVCGVNFDDGEEMVNCDECGVWVHTRCSRYVKGEKLFACDKCKSKNSRNDSEETEVAQLLVELPTKTMRMESSYHLSNPPPGRPFRLWTDIPIEERVHVQGIPGGDPALFGGLSSVFTPELWKCTGYVPKKFNFQYREFPCWDEKQEVDAKIEEENENTVDKGAGALFSLSNDTVLATPAATLAGMRGRVQDGGSDRKLHSKEMKKWEGDDLDARRVQNGIKKERNLFRPLVIHSGKRKKEDLGMSKDRSGKKKARGVDKEADTKKRSAHSSKTVVFTPSSDAKQLEFHEDRGPKFLKTDSPNIKNGNLRDTVPQVPVSDGNLIVEKYVDKPENILAANEHPSETFSSDMSRHNYSIEAGLKEEKTGHEVISEVKSSPKTDVVAASLVGNSDVGNLTIKEEGVSMAVCNLDDNGGSFSACVVIDSHRLKPSVDDMASAVPEVKDNQILQDSNDDMSRSSVQPNVKVEIEGDDDNAKADLNFQSSSLDDVKVDGTKHLAQHPGISADHISENSKVNYDENSKVNDAVVSSSQSSDHKVQDVERSSEAVSDCHAHKTDDLSGDQCQRKRELETSEGSMVVEKNSSEPKNSSKQAEEQSKSVGTSQSPPALPSQRKMVVCVGKSSSSSSTIVISKSSVSDNSKSADTPNPDPITKQRATPNCNISIKKDHFASEVVRDEDGREMPRKTIKERPKSSANSTLKASHSSRSSQASAFKQNFSDSKDYVAYSSSKASSVQNSAVTSGSGESAGSLKSQHALHAQDKITSSSLLQRGEKFNQSNGQSSSKINHTAAMHPPAPSNSSATLSDEELALLLHQELNSSPRVPRVPRMRQAGSLPQLASPTATSMLIKRTSSFGLKDHSSVSRRKNKDVSKDGSRSSHELDDEAKKMDRVASSPDQRRQDSIYTAADVSTSKEADDGSPKAVNSVKKSIPPASSMTANSGPSSSAEANCQNSSSIRNSPRNVSDDDTGIVGAPVHRTLPGLLDEIMSKGRRMTYEELCNAVLPHWRNLRKHNGERYAYSSHSQAVLDCLRNRSEWAQLVDRGPKTNASRKRRKLDAEPPSFESEDNNKNGKGRSAKEVEGKSLESHREEFPKGKRKARKRRRLALQGRGIKDVRKRRKADVLSDDDIDLFSDSSEESIFTEDEIRGGGTCPVGSEASASSDETGTML</sequence>
<dbReference type="Proteomes" id="UP001415857">
    <property type="component" value="Unassembled WGS sequence"/>
</dbReference>
<feature type="compositionally biased region" description="Basic residues" evidence="6">
    <location>
        <begin position="1117"/>
        <end position="1127"/>
    </location>
</feature>
<feature type="compositionally biased region" description="Basic and acidic residues" evidence="6">
    <location>
        <begin position="264"/>
        <end position="274"/>
    </location>
</feature>
<evidence type="ECO:0000256" key="5">
    <source>
        <dbReference type="ARBA" id="ARBA00023242"/>
    </source>
</evidence>
<feature type="compositionally biased region" description="Polar residues" evidence="6">
    <location>
        <begin position="955"/>
        <end position="985"/>
    </location>
</feature>
<evidence type="ECO:0000313" key="9">
    <source>
        <dbReference type="Proteomes" id="UP001415857"/>
    </source>
</evidence>
<dbReference type="InterPro" id="IPR011011">
    <property type="entry name" value="Znf_FYVE_PHD"/>
</dbReference>
<dbReference type="EMBL" id="JBBPBK010000011">
    <property type="protein sequence ID" value="KAK9274630.1"/>
    <property type="molecule type" value="Genomic_DNA"/>
</dbReference>
<dbReference type="SUPFAM" id="SSF57903">
    <property type="entry name" value="FYVE/PHD zinc finger"/>
    <property type="match status" value="1"/>
</dbReference>
<comment type="subcellular location">
    <subcellularLocation>
        <location evidence="1">Nucleus</location>
    </subcellularLocation>
</comment>
<dbReference type="InterPro" id="IPR013083">
    <property type="entry name" value="Znf_RING/FYVE/PHD"/>
</dbReference>
<dbReference type="PANTHER" id="PTHR14571:SF9">
    <property type="entry name" value="HISTONE-LYSINE N-METHYLTRANSFERASE SET-26-RELATED"/>
    <property type="match status" value="1"/>
</dbReference>
<evidence type="ECO:0000256" key="3">
    <source>
        <dbReference type="ARBA" id="ARBA00022771"/>
    </source>
</evidence>
<feature type="compositionally biased region" description="Basic and acidic residues" evidence="6">
    <location>
        <begin position="891"/>
        <end position="924"/>
    </location>
</feature>
<organism evidence="8 9">
    <name type="scientific">Liquidambar formosana</name>
    <name type="common">Formosan gum</name>
    <dbReference type="NCBI Taxonomy" id="63359"/>
    <lineage>
        <taxon>Eukaryota</taxon>
        <taxon>Viridiplantae</taxon>
        <taxon>Streptophyta</taxon>
        <taxon>Embryophyta</taxon>
        <taxon>Tracheophyta</taxon>
        <taxon>Spermatophyta</taxon>
        <taxon>Magnoliopsida</taxon>
        <taxon>eudicotyledons</taxon>
        <taxon>Gunneridae</taxon>
        <taxon>Pentapetalae</taxon>
        <taxon>Saxifragales</taxon>
        <taxon>Altingiaceae</taxon>
        <taxon>Liquidambar</taxon>
    </lineage>
</organism>
<dbReference type="InterPro" id="IPR019786">
    <property type="entry name" value="Zinc_finger_PHD-type_CS"/>
</dbReference>
<feature type="compositionally biased region" description="Low complexity" evidence="6">
    <location>
        <begin position="725"/>
        <end position="736"/>
    </location>
</feature>
<accession>A0AAP0WQA1</accession>
<dbReference type="GO" id="GO:0005634">
    <property type="term" value="C:nucleus"/>
    <property type="evidence" value="ECO:0007669"/>
    <property type="project" value="UniProtKB-SubCell"/>
</dbReference>
<comment type="caution">
    <text evidence="8">The sequence shown here is derived from an EMBL/GenBank/DDBJ whole genome shotgun (WGS) entry which is preliminary data.</text>
</comment>
<evidence type="ECO:0000256" key="4">
    <source>
        <dbReference type="ARBA" id="ARBA00022833"/>
    </source>
</evidence>
<dbReference type="InterPro" id="IPR001965">
    <property type="entry name" value="Znf_PHD"/>
</dbReference>
<feature type="compositionally biased region" description="Basic and acidic residues" evidence="6">
    <location>
        <begin position="688"/>
        <end position="716"/>
    </location>
</feature>
<keyword evidence="9" id="KW-1185">Reference proteome</keyword>
<name>A0AAP0WQA1_LIQFO</name>
<reference evidence="8 9" key="1">
    <citation type="journal article" date="2024" name="Plant J.">
        <title>Genome sequences and population genomics reveal climatic adaptation and genomic divergence between two closely related sweetgum species.</title>
        <authorList>
            <person name="Xu W.Q."/>
            <person name="Ren C.Q."/>
            <person name="Zhang X.Y."/>
            <person name="Comes H.P."/>
            <person name="Liu X.H."/>
            <person name="Li Y.G."/>
            <person name="Kettle C.J."/>
            <person name="Jalonen R."/>
            <person name="Gaisberger H."/>
            <person name="Ma Y.Z."/>
            <person name="Qiu Y.X."/>
        </authorList>
    </citation>
    <scope>NUCLEOTIDE SEQUENCE [LARGE SCALE GENOMIC DNA]</scope>
    <source>
        <strain evidence="8">Hangzhou</strain>
    </source>
</reference>
<feature type="compositionally biased region" description="Basic and acidic residues" evidence="6">
    <location>
        <begin position="281"/>
        <end position="291"/>
    </location>
</feature>
<keyword evidence="3" id="KW-0863">Zinc-finger</keyword>
<feature type="domain" description="Zinc finger PHD-type" evidence="7">
    <location>
        <begin position="25"/>
        <end position="68"/>
    </location>
</feature>
<dbReference type="AlphaFoldDB" id="A0AAP0WQA1"/>
<feature type="compositionally biased region" description="Polar residues" evidence="6">
    <location>
        <begin position="785"/>
        <end position="810"/>
    </location>
</feature>
<dbReference type="GO" id="GO:0008270">
    <property type="term" value="F:zinc ion binding"/>
    <property type="evidence" value="ECO:0007669"/>
    <property type="project" value="UniProtKB-KW"/>
</dbReference>